<evidence type="ECO:0000313" key="3">
    <source>
        <dbReference type="Proteomes" id="UP000887540"/>
    </source>
</evidence>
<feature type="signal peptide" evidence="2">
    <location>
        <begin position="1"/>
        <end position="21"/>
    </location>
</feature>
<accession>A0A914CR15</accession>
<dbReference type="Proteomes" id="UP000887540">
    <property type="component" value="Unplaced"/>
</dbReference>
<dbReference type="Pfam" id="PF10269">
    <property type="entry name" value="Tmemb_185A"/>
    <property type="match status" value="1"/>
</dbReference>
<evidence type="ECO:0000313" key="4">
    <source>
        <dbReference type="WBParaSite" id="ACRNAN_scaffold133.g6972.t1"/>
    </source>
</evidence>
<keyword evidence="1" id="KW-0472">Membrane</keyword>
<dbReference type="PANTHER" id="PTHR13568">
    <property type="entry name" value="FAM11A, B PROTEIN"/>
    <property type="match status" value="1"/>
</dbReference>
<dbReference type="AlphaFoldDB" id="A0A914CR15"/>
<feature type="transmembrane region" description="Helical" evidence="1">
    <location>
        <begin position="169"/>
        <end position="188"/>
    </location>
</feature>
<keyword evidence="3" id="KW-1185">Reference proteome</keyword>
<dbReference type="WBParaSite" id="ACRNAN_scaffold133.g6972.t1">
    <property type="protein sequence ID" value="ACRNAN_scaffold133.g6972.t1"/>
    <property type="gene ID" value="ACRNAN_scaffold133.g6972"/>
</dbReference>
<feature type="transmembrane region" description="Helical" evidence="1">
    <location>
        <begin position="128"/>
        <end position="149"/>
    </location>
</feature>
<feature type="chain" id="PRO_5038054260" evidence="2">
    <location>
        <begin position="22"/>
        <end position="283"/>
    </location>
</feature>
<keyword evidence="1" id="KW-0812">Transmembrane</keyword>
<keyword evidence="1" id="KW-1133">Transmembrane helix</keyword>
<evidence type="ECO:0000256" key="1">
    <source>
        <dbReference type="SAM" id="Phobius"/>
    </source>
</evidence>
<name>A0A914CR15_9BILA</name>
<reference evidence="4" key="1">
    <citation type="submission" date="2022-11" db="UniProtKB">
        <authorList>
            <consortium name="WormBaseParasite"/>
        </authorList>
    </citation>
    <scope>IDENTIFICATION</scope>
</reference>
<feature type="transmembrane region" description="Helical" evidence="1">
    <location>
        <begin position="63"/>
        <end position="79"/>
    </location>
</feature>
<keyword evidence="2" id="KW-0732">Signal</keyword>
<dbReference type="PANTHER" id="PTHR13568:SF6">
    <property type="entry name" value="TRANSMEMBRANE PROTEIN 185A"/>
    <property type="match status" value="1"/>
</dbReference>
<protein>
    <submittedName>
        <fullName evidence="4">Transmembrane protein 185B</fullName>
    </submittedName>
</protein>
<proteinExistence type="predicted"/>
<evidence type="ECO:0000256" key="2">
    <source>
        <dbReference type="SAM" id="SignalP"/>
    </source>
</evidence>
<feature type="transmembrane region" description="Helical" evidence="1">
    <location>
        <begin position="31"/>
        <end position="51"/>
    </location>
</feature>
<organism evidence="3 4">
    <name type="scientific">Acrobeloides nanus</name>
    <dbReference type="NCBI Taxonomy" id="290746"/>
    <lineage>
        <taxon>Eukaryota</taxon>
        <taxon>Metazoa</taxon>
        <taxon>Ecdysozoa</taxon>
        <taxon>Nematoda</taxon>
        <taxon>Chromadorea</taxon>
        <taxon>Rhabditida</taxon>
        <taxon>Tylenchina</taxon>
        <taxon>Cephalobomorpha</taxon>
        <taxon>Cephaloboidea</taxon>
        <taxon>Cephalobidae</taxon>
        <taxon>Acrobeloides</taxon>
    </lineage>
</organism>
<feature type="transmembrane region" description="Helical" evidence="1">
    <location>
        <begin position="85"/>
        <end position="116"/>
    </location>
</feature>
<dbReference type="InterPro" id="IPR019396">
    <property type="entry name" value="TM_Fragile-X-F-assoc"/>
</dbReference>
<sequence>MLEHILLLMFELLCCYKLEYAETIDGKQLSWLLVFTPLFVQSFMAMIISVWSIRHDKSFEFEMYFAINIVQFVFVAFKLDDALQWNWVVVFVPTWVVFSLCFIGALYSLILAIFLARSVHLLSAHRRSHMFNAISHILLMIPLMIFFLLLSSKLDAFTWLDEHSSRIPYVIVSCPLFISLFFWLLMSFGSKNGNSWWFGMRQPCCQVMFTIFPFLKQYANISYKFGYRDERATAPPPRSLGSMPTAEHIQMLPNAEYSGGGYRGTHSSTFKVTAQVYSIESPD</sequence>